<evidence type="ECO:0000313" key="1">
    <source>
        <dbReference type="EMBL" id="MBB5218865.1"/>
    </source>
</evidence>
<keyword evidence="2" id="KW-1185">Reference proteome</keyword>
<sequence>MSEDFFSAAELVNLTFNNLKPDFMKNASDIYDVWRKVLYRIRGKVNPNEGENLASHSRVIDLKNGVLLVEADHPGWIELLQLHKVFILKGMKMEKPEIEINSIVFRLKGKKAEIHDFERNEKDFQKAQEKALKKLNIQEEKLKEMGFAENKAANTRKSEEMPQKLKNLFDKLKSDMLTNAKNK</sequence>
<gene>
    <name evidence="1" type="ORF">HNP77_001234</name>
</gene>
<comment type="caution">
    <text evidence="1">The sequence shown here is derived from an EMBL/GenBank/DDBJ whole genome shotgun (WGS) entry which is preliminary data.</text>
</comment>
<dbReference type="RefSeq" id="WP_184652305.1">
    <property type="nucleotide sequence ID" value="NZ_JACHFR010000002.1"/>
</dbReference>
<dbReference type="EMBL" id="JACHFR010000002">
    <property type="protein sequence ID" value="MBB5218865.1"/>
    <property type="molecule type" value="Genomic_DNA"/>
</dbReference>
<proteinExistence type="predicted"/>
<protein>
    <recommendedName>
        <fullName evidence="3">DUF721 domain-containing protein</fullName>
    </recommendedName>
</protein>
<evidence type="ECO:0000313" key="2">
    <source>
        <dbReference type="Proteomes" id="UP000578697"/>
    </source>
</evidence>
<accession>A0A840SDM8</accession>
<dbReference type="InterPro" id="IPR007922">
    <property type="entry name" value="DciA-like"/>
</dbReference>
<organism evidence="1 2">
    <name type="scientific">Treponema rectale</name>
    <dbReference type="NCBI Taxonomy" id="744512"/>
    <lineage>
        <taxon>Bacteria</taxon>
        <taxon>Pseudomonadati</taxon>
        <taxon>Spirochaetota</taxon>
        <taxon>Spirochaetia</taxon>
        <taxon>Spirochaetales</taxon>
        <taxon>Treponemataceae</taxon>
        <taxon>Treponema</taxon>
    </lineage>
</organism>
<evidence type="ECO:0008006" key="3">
    <source>
        <dbReference type="Google" id="ProtNLM"/>
    </source>
</evidence>
<name>A0A840SDM8_9SPIR</name>
<dbReference type="AlphaFoldDB" id="A0A840SDM8"/>
<dbReference type="Proteomes" id="UP000578697">
    <property type="component" value="Unassembled WGS sequence"/>
</dbReference>
<reference evidence="1 2" key="1">
    <citation type="submission" date="2020-08" db="EMBL/GenBank/DDBJ databases">
        <title>Genomic Encyclopedia of Type Strains, Phase IV (KMG-IV): sequencing the most valuable type-strain genomes for metagenomic binning, comparative biology and taxonomic classification.</title>
        <authorList>
            <person name="Goeker M."/>
        </authorList>
    </citation>
    <scope>NUCLEOTIDE SEQUENCE [LARGE SCALE GENOMIC DNA]</scope>
    <source>
        <strain evidence="1 2">DSM 103679</strain>
    </source>
</reference>
<dbReference type="Pfam" id="PF05258">
    <property type="entry name" value="DciA"/>
    <property type="match status" value="1"/>
</dbReference>